<dbReference type="Pfam" id="PF00941">
    <property type="entry name" value="FAD_binding_5"/>
    <property type="match status" value="1"/>
</dbReference>
<dbReference type="Gene3D" id="3.30.465.10">
    <property type="match status" value="1"/>
</dbReference>
<dbReference type="AlphaFoldDB" id="A0A9E8A3W3"/>
<keyword evidence="1" id="KW-0285">Flavoprotein</keyword>
<dbReference type="Gene3D" id="3.30.390.50">
    <property type="entry name" value="CO dehydrogenase flavoprotein, C-terminal domain"/>
    <property type="match status" value="1"/>
</dbReference>
<dbReference type="InterPro" id="IPR036318">
    <property type="entry name" value="FAD-bd_PCMH-like_sf"/>
</dbReference>
<dbReference type="GO" id="GO:0071949">
    <property type="term" value="F:FAD binding"/>
    <property type="evidence" value="ECO:0007669"/>
    <property type="project" value="InterPro"/>
</dbReference>
<dbReference type="InterPro" id="IPR016169">
    <property type="entry name" value="FAD-bd_PCMH_sub2"/>
</dbReference>
<dbReference type="SUPFAM" id="SSF56176">
    <property type="entry name" value="FAD-binding/transporter-associated domain-like"/>
    <property type="match status" value="1"/>
</dbReference>
<dbReference type="InterPro" id="IPR016166">
    <property type="entry name" value="FAD-bd_PCMH"/>
</dbReference>
<evidence type="ECO:0000256" key="2">
    <source>
        <dbReference type="ARBA" id="ARBA00022827"/>
    </source>
</evidence>
<dbReference type="SUPFAM" id="SSF55447">
    <property type="entry name" value="CO dehydrogenase flavoprotein C-terminal domain-like"/>
    <property type="match status" value="1"/>
</dbReference>
<keyword evidence="2" id="KW-0274">FAD</keyword>
<accession>A0A9E8A3W3</accession>
<dbReference type="InterPro" id="IPR016167">
    <property type="entry name" value="FAD-bd_PCMH_sub1"/>
</dbReference>
<evidence type="ECO:0000256" key="3">
    <source>
        <dbReference type="ARBA" id="ARBA00023002"/>
    </source>
</evidence>
<dbReference type="GO" id="GO:0016491">
    <property type="term" value="F:oxidoreductase activity"/>
    <property type="evidence" value="ECO:0007669"/>
    <property type="project" value="UniProtKB-KW"/>
</dbReference>
<dbReference type="EMBL" id="CP102774">
    <property type="protein sequence ID" value="UZF87200.1"/>
    <property type="molecule type" value="Genomic_DNA"/>
</dbReference>
<gene>
    <name evidence="5" type="ORF">NWE54_26220</name>
</gene>
<evidence type="ECO:0000313" key="5">
    <source>
        <dbReference type="EMBL" id="UZF87200.1"/>
    </source>
</evidence>
<proteinExistence type="predicted"/>
<protein>
    <submittedName>
        <fullName evidence="5">Xanthine dehydrogenase family protein subunit M</fullName>
    </submittedName>
</protein>
<evidence type="ECO:0000259" key="4">
    <source>
        <dbReference type="PROSITE" id="PS51387"/>
    </source>
</evidence>
<evidence type="ECO:0000256" key="1">
    <source>
        <dbReference type="ARBA" id="ARBA00022630"/>
    </source>
</evidence>
<dbReference type="PROSITE" id="PS51387">
    <property type="entry name" value="FAD_PCMH"/>
    <property type="match status" value="1"/>
</dbReference>
<dbReference type="SMART" id="SM01092">
    <property type="entry name" value="CO_deh_flav_C"/>
    <property type="match status" value="1"/>
</dbReference>
<keyword evidence="3" id="KW-0560">Oxidoreductase</keyword>
<dbReference type="InterPro" id="IPR005107">
    <property type="entry name" value="CO_DH_flav_C"/>
</dbReference>
<sequence length="266" mass="28193">MYAFSYQRPASIEEAMSLLADHEDAKLLAGGQTLLPTMKQRLAAPSLIVDLGRIPGLRGTTIANGVVTVGAMTRHADLLADPALAGAFPGLCRLAGTVGDPAVRNRGTIGGSVANFDPAADYPASLLAVNGTIETNRRSIAASEFFLGLFETALEEGEIITRVSWPIPRRSGWEKFANPASRYALAAVFVADIDGEPGVGVTGAGQNGAFRSVEIEDALRAKGFVSEALDDISLDEDEMNGDLHASARYRAHLVVEMARRAVVRMI</sequence>
<dbReference type="InterPro" id="IPR036683">
    <property type="entry name" value="CO_DH_flav_C_dom_sf"/>
</dbReference>
<organism evidence="5">
    <name type="scientific">Bosea sp. NBC_00436</name>
    <dbReference type="NCBI Taxonomy" id="2969620"/>
    <lineage>
        <taxon>Bacteria</taxon>
        <taxon>Pseudomonadati</taxon>
        <taxon>Pseudomonadota</taxon>
        <taxon>Alphaproteobacteria</taxon>
        <taxon>Hyphomicrobiales</taxon>
        <taxon>Boseaceae</taxon>
        <taxon>Bosea</taxon>
    </lineage>
</organism>
<dbReference type="InterPro" id="IPR002346">
    <property type="entry name" value="Mopterin_DH_FAD-bd"/>
</dbReference>
<dbReference type="PANTHER" id="PTHR42659">
    <property type="entry name" value="XANTHINE DEHYDROGENASE SUBUNIT C-RELATED"/>
    <property type="match status" value="1"/>
</dbReference>
<dbReference type="PANTHER" id="PTHR42659:SF2">
    <property type="entry name" value="XANTHINE DEHYDROGENASE SUBUNIT C-RELATED"/>
    <property type="match status" value="1"/>
</dbReference>
<feature type="domain" description="FAD-binding PCMH-type" evidence="4">
    <location>
        <begin position="1"/>
        <end position="170"/>
    </location>
</feature>
<name>A0A9E8A3W3_9HYPH</name>
<dbReference type="InterPro" id="IPR051312">
    <property type="entry name" value="Diverse_Substr_Oxidored"/>
</dbReference>
<reference evidence="5" key="1">
    <citation type="submission" date="2022-08" db="EMBL/GenBank/DDBJ databases">
        <title>Complete Genome Sequences of 2 Bosea sp. soil isolates.</title>
        <authorList>
            <person name="Alvarez Arevalo M."/>
            <person name="Sterndorff E.B."/>
            <person name="Faurdal D."/>
            <person name="Joergensen T.S."/>
            <person name="Weber T."/>
        </authorList>
    </citation>
    <scope>NUCLEOTIDE SEQUENCE</scope>
    <source>
        <strain evidence="5">NBC_00436</strain>
    </source>
</reference>
<dbReference type="Gene3D" id="3.30.43.10">
    <property type="entry name" value="Uridine Diphospho-n-acetylenolpyruvylglucosamine Reductase, domain 2"/>
    <property type="match status" value="1"/>
</dbReference>